<comment type="caution">
    <text evidence="1">The sequence shown here is derived from an EMBL/GenBank/DDBJ whole genome shotgun (WGS) entry which is preliminary data.</text>
</comment>
<dbReference type="Pfam" id="PF14135">
    <property type="entry name" value="DUF4302"/>
    <property type="match status" value="1"/>
</dbReference>
<evidence type="ECO:0008006" key="3">
    <source>
        <dbReference type="Google" id="ProtNLM"/>
    </source>
</evidence>
<reference evidence="1 2" key="1">
    <citation type="submission" date="2019-07" db="EMBL/GenBank/DDBJ databases">
        <title>Whole genome shotgun sequence of Chitinophaga cymbidii NBRC 109752.</title>
        <authorList>
            <person name="Hosoyama A."/>
            <person name="Uohara A."/>
            <person name="Ohji S."/>
            <person name="Ichikawa N."/>
        </authorList>
    </citation>
    <scope>NUCLEOTIDE SEQUENCE [LARGE SCALE GENOMIC DNA]</scope>
    <source>
        <strain evidence="1 2">NBRC 109752</strain>
    </source>
</reference>
<dbReference type="RefSeq" id="WP_146867409.1">
    <property type="nucleotide sequence ID" value="NZ_BKAU01000009.1"/>
</dbReference>
<organism evidence="1 2">
    <name type="scientific">Chitinophaga cymbidii</name>
    <dbReference type="NCBI Taxonomy" id="1096750"/>
    <lineage>
        <taxon>Bacteria</taxon>
        <taxon>Pseudomonadati</taxon>
        <taxon>Bacteroidota</taxon>
        <taxon>Chitinophagia</taxon>
        <taxon>Chitinophagales</taxon>
        <taxon>Chitinophagaceae</taxon>
        <taxon>Chitinophaga</taxon>
    </lineage>
</organism>
<evidence type="ECO:0000313" key="1">
    <source>
        <dbReference type="EMBL" id="GEP98781.1"/>
    </source>
</evidence>
<evidence type="ECO:0000313" key="2">
    <source>
        <dbReference type="Proteomes" id="UP000321436"/>
    </source>
</evidence>
<dbReference type="Proteomes" id="UP000321436">
    <property type="component" value="Unassembled WGS sequence"/>
</dbReference>
<dbReference type="EMBL" id="BKAU01000009">
    <property type="protein sequence ID" value="GEP98781.1"/>
    <property type="molecule type" value="Genomic_DNA"/>
</dbReference>
<gene>
    <name evidence="1" type="ORF">CCY01nite_50410</name>
</gene>
<protein>
    <recommendedName>
        <fullName evidence="3">DUF4302 domain-containing protein</fullName>
    </recommendedName>
</protein>
<dbReference type="InterPro" id="IPR025396">
    <property type="entry name" value="DUF4302"/>
</dbReference>
<accession>A0A512RSV1</accession>
<dbReference type="PROSITE" id="PS51257">
    <property type="entry name" value="PROKAR_LIPOPROTEIN"/>
    <property type="match status" value="1"/>
</dbReference>
<sequence>MKQLLYILSAVSLLCACKKDSARVFEESPEERMSARISELESGLLSAEHGWKASLTTTARGGYGLYLDFDAGQTVLMVGDMNEESATNASTSSFRIKWVMNATLIFDTYNYITLLQDPSPSSFGGASGSGLQSDVEFEYQRTSGDTMVLRGFKYKNEMILVKATAEEKSRFLGTAYKANIDAVNDFFTVNANNYITMDGITNKVEFVLDKSGKKASLQYVDNEGLVKQIAGKYNYEDVGINFAPGFTLNGITFVKGKLEDDIFVLYGSDGSRYEIKQNDLPILPMPTLFAYNGTYRELYIGGSLPSGVTSGFNAAYQASVSKFAAMNPTRTLVDLRFILSNSTTATVIARNNNGTTTYTANATFKYTYEDGVITLTEPSYDGNWTARRAQFIDIEEYIENGGPFRVDYVQSADPNVTNLGGLYRTEDNTSFFYGTLRK</sequence>
<dbReference type="AlphaFoldDB" id="A0A512RSV1"/>
<dbReference type="OrthoDB" id="707849at2"/>
<proteinExistence type="predicted"/>
<name>A0A512RSV1_9BACT</name>
<keyword evidence="2" id="KW-1185">Reference proteome</keyword>